<name>A0ABV9K582_9PORP</name>
<organism evidence="1 2">
    <name type="scientific">Falsiporphyromonas endometrii</name>
    <dbReference type="NCBI Taxonomy" id="1387297"/>
    <lineage>
        <taxon>Bacteria</taxon>
        <taxon>Pseudomonadati</taxon>
        <taxon>Bacteroidota</taxon>
        <taxon>Bacteroidia</taxon>
        <taxon>Bacteroidales</taxon>
        <taxon>Porphyromonadaceae</taxon>
        <taxon>Falsiporphyromonas</taxon>
    </lineage>
</organism>
<sequence length="62" mass="7055">MEISILLTIFLIVVWFDGPFLLGGKGCLMIKVQINDFVTIKYNPKNGFYIGAVKLTTEDFIR</sequence>
<keyword evidence="2" id="KW-1185">Reference proteome</keyword>
<dbReference type="Proteomes" id="UP001596020">
    <property type="component" value="Unassembled WGS sequence"/>
</dbReference>
<comment type="caution">
    <text evidence="1">The sequence shown here is derived from an EMBL/GenBank/DDBJ whole genome shotgun (WGS) entry which is preliminary data.</text>
</comment>
<protein>
    <submittedName>
        <fullName evidence="1">Uncharacterized protein</fullName>
    </submittedName>
</protein>
<evidence type="ECO:0000313" key="2">
    <source>
        <dbReference type="Proteomes" id="UP001596020"/>
    </source>
</evidence>
<evidence type="ECO:0000313" key="1">
    <source>
        <dbReference type="EMBL" id="MFC4665128.1"/>
    </source>
</evidence>
<reference evidence="2" key="1">
    <citation type="journal article" date="2019" name="Int. J. Syst. Evol. Microbiol.">
        <title>The Global Catalogue of Microorganisms (GCM) 10K type strain sequencing project: providing services to taxonomists for standard genome sequencing and annotation.</title>
        <authorList>
            <consortium name="The Broad Institute Genomics Platform"/>
            <consortium name="The Broad Institute Genome Sequencing Center for Infectious Disease"/>
            <person name="Wu L."/>
            <person name="Ma J."/>
        </authorList>
    </citation>
    <scope>NUCLEOTIDE SEQUENCE [LARGE SCALE GENOMIC DNA]</scope>
    <source>
        <strain evidence="2">CGMCC 4.7357</strain>
    </source>
</reference>
<dbReference type="RefSeq" id="WP_380076983.1">
    <property type="nucleotide sequence ID" value="NZ_JBHSGO010000005.1"/>
</dbReference>
<accession>A0ABV9K582</accession>
<dbReference type="EMBL" id="JBHSGO010000005">
    <property type="protein sequence ID" value="MFC4665128.1"/>
    <property type="molecule type" value="Genomic_DNA"/>
</dbReference>
<proteinExistence type="predicted"/>
<gene>
    <name evidence="1" type="ORF">ACFO3G_00560</name>
</gene>